<protein>
    <recommendedName>
        <fullName evidence="5">Fucose-specific lectin</fullName>
    </recommendedName>
</protein>
<accession>A0ABR2UM91</accession>
<proteinExistence type="predicted"/>
<feature type="region of interest" description="Disordered" evidence="1">
    <location>
        <begin position="86"/>
        <end position="115"/>
    </location>
</feature>
<keyword evidence="2" id="KW-1133">Transmembrane helix</keyword>
<name>A0ABR2UM91_9PEZI</name>
<comment type="caution">
    <text evidence="3">The sequence shown here is derived from an EMBL/GenBank/DDBJ whole genome shotgun (WGS) entry which is preliminary data.</text>
</comment>
<sequence>MADHQQYEPSYSTLEVASPNSTHFDAASHAPEVAPSAYKDSNHNHYDDQHQVPEYISNQMVWIITIIAVLAIGGLAGGLGGGLSTRNSGEATQSATPETPAGPDGNNTNSTGPVTGVLADSRIAASNWTDSGHVGRRAVFYQKKGFLFYSQYHTANNSWTQFNVSAVFERELPDIALKLKPGTPLAVAAVSSDNDDYVQATKGVSSAFSLCLYFIETDNHLREVYTKDYELTVWIQGQLKNAALVAADNSFLGANAYYCPNTTNCTDQFIAVYQGTDKKTRLTWAPPSQSYPIASDGGRNITDVSEMRIFYYSNGPFKYDYYNLYGLRQGQTALSSLSVVDKKVPQIVATPCDLNGHAFAAAMDGSGKFAASFYDYNVGSNDGWRMNQRVLFHNENGKDTEDSPDIKMTSITMDHSGYLYGIMSDGKSIASYTWSSETSKRFDFTWKEAITVD</sequence>
<evidence type="ECO:0000313" key="4">
    <source>
        <dbReference type="Proteomes" id="UP001408356"/>
    </source>
</evidence>
<evidence type="ECO:0008006" key="5">
    <source>
        <dbReference type="Google" id="ProtNLM"/>
    </source>
</evidence>
<keyword evidence="2" id="KW-0812">Transmembrane</keyword>
<evidence type="ECO:0000256" key="2">
    <source>
        <dbReference type="SAM" id="Phobius"/>
    </source>
</evidence>
<feature type="region of interest" description="Disordered" evidence="1">
    <location>
        <begin position="22"/>
        <end position="45"/>
    </location>
</feature>
<dbReference type="EMBL" id="JARVKF010000413">
    <property type="protein sequence ID" value="KAK9415758.1"/>
    <property type="molecule type" value="Genomic_DNA"/>
</dbReference>
<dbReference type="Proteomes" id="UP001408356">
    <property type="component" value="Unassembled WGS sequence"/>
</dbReference>
<gene>
    <name evidence="3" type="ORF">SUNI508_10236</name>
</gene>
<keyword evidence="4" id="KW-1185">Reference proteome</keyword>
<evidence type="ECO:0000256" key="1">
    <source>
        <dbReference type="SAM" id="MobiDB-lite"/>
    </source>
</evidence>
<evidence type="ECO:0000313" key="3">
    <source>
        <dbReference type="EMBL" id="KAK9415758.1"/>
    </source>
</evidence>
<feature type="transmembrane region" description="Helical" evidence="2">
    <location>
        <begin position="60"/>
        <end position="79"/>
    </location>
</feature>
<keyword evidence="2" id="KW-0472">Membrane</keyword>
<feature type="compositionally biased region" description="Polar residues" evidence="1">
    <location>
        <begin position="86"/>
        <end position="97"/>
    </location>
</feature>
<dbReference type="SUPFAM" id="SSF89372">
    <property type="entry name" value="Fucose-specific lectin"/>
    <property type="match status" value="1"/>
</dbReference>
<organism evidence="3 4">
    <name type="scientific">Seiridium unicorne</name>
    <dbReference type="NCBI Taxonomy" id="138068"/>
    <lineage>
        <taxon>Eukaryota</taxon>
        <taxon>Fungi</taxon>
        <taxon>Dikarya</taxon>
        <taxon>Ascomycota</taxon>
        <taxon>Pezizomycotina</taxon>
        <taxon>Sordariomycetes</taxon>
        <taxon>Xylariomycetidae</taxon>
        <taxon>Amphisphaeriales</taxon>
        <taxon>Sporocadaceae</taxon>
        <taxon>Seiridium</taxon>
    </lineage>
</organism>
<dbReference type="Gene3D" id="2.120.10.70">
    <property type="entry name" value="Fucose-specific lectin"/>
    <property type="match status" value="1"/>
</dbReference>
<reference evidence="3 4" key="1">
    <citation type="journal article" date="2024" name="J. Plant Pathol.">
        <title>Sequence and assembly of the genome of Seiridium unicorne, isolate CBS 538.82, causal agent of cypress canker disease.</title>
        <authorList>
            <person name="Scali E."/>
            <person name="Rocca G.D."/>
            <person name="Danti R."/>
            <person name="Garbelotto M."/>
            <person name="Barberini S."/>
            <person name="Baroncelli R."/>
            <person name="Emiliani G."/>
        </authorList>
    </citation>
    <scope>NUCLEOTIDE SEQUENCE [LARGE SCALE GENOMIC DNA]</scope>
    <source>
        <strain evidence="3 4">BM-138-508</strain>
    </source>
</reference>